<keyword evidence="4" id="KW-0472">Membrane</keyword>
<keyword evidence="2" id="KW-0677">Repeat</keyword>
<evidence type="ECO:0000256" key="2">
    <source>
        <dbReference type="ARBA" id="ARBA00022737"/>
    </source>
</evidence>
<reference evidence="5 6" key="1">
    <citation type="submission" date="2015-12" db="EMBL/GenBank/DDBJ databases">
        <title>The genome of Folsomia candida.</title>
        <authorList>
            <person name="Faddeeva A."/>
            <person name="Derks M.F."/>
            <person name="Anvar Y."/>
            <person name="Smit S."/>
            <person name="Van Straalen N."/>
            <person name="Roelofs D."/>
        </authorList>
    </citation>
    <scope>NUCLEOTIDE SEQUENCE [LARGE SCALE GENOMIC DNA]</scope>
    <source>
        <strain evidence="5 6">VU population</strain>
        <tissue evidence="5">Whole body</tissue>
    </source>
</reference>
<comment type="caution">
    <text evidence="5">The sequence shown here is derived from an EMBL/GenBank/DDBJ whole genome shotgun (WGS) entry which is preliminary data.</text>
</comment>
<organism evidence="5 6">
    <name type="scientific">Folsomia candida</name>
    <name type="common">Springtail</name>
    <dbReference type="NCBI Taxonomy" id="158441"/>
    <lineage>
        <taxon>Eukaryota</taxon>
        <taxon>Metazoa</taxon>
        <taxon>Ecdysozoa</taxon>
        <taxon>Arthropoda</taxon>
        <taxon>Hexapoda</taxon>
        <taxon>Collembola</taxon>
        <taxon>Entomobryomorpha</taxon>
        <taxon>Isotomoidea</taxon>
        <taxon>Isotomidae</taxon>
        <taxon>Proisotominae</taxon>
        <taxon>Folsomia</taxon>
    </lineage>
</organism>
<evidence type="ECO:0000313" key="5">
    <source>
        <dbReference type="EMBL" id="OXA61648.1"/>
    </source>
</evidence>
<dbReference type="PANTHER" id="PTHR24366">
    <property type="entry name" value="IG(IMMUNOGLOBULIN) AND LRR(LEUCINE RICH REPEAT) DOMAINS"/>
    <property type="match status" value="1"/>
</dbReference>
<name>A0A226EWU6_FOLCA</name>
<sequence>MNLIRARRAKAAAARKPFPIKTSKRLLFPVLLVPRRTRCQKYVAVSFRTTQEESVMAPVTTIPIFAVIVLILISVVQENEADEGGCPSDCVCFTEYLSNLQSWKWIETDVNVQKDDPFHEDFNPYTEHNEVYDNPAAVRRRQKEKILSTATCMLRTNSSSALAVTLARLGSSLQILSLLQAPGSGQISLEKTHLSQMQDLIGLEIQGYSISSAPSSLSIAPDAFSNLGKLTYLSLERVTLLQGDAASSSTTKYNFTYGSEYVDDEQIIIVKSKPDSSSDTIVPYSVYREEQQQQSKTPPHPVDPKITVAFTNLASLQHLRISSSPLQDISWDMFHKLDSLGFLLLDDNDLLFLPDFVFYSTPNLGALSLSRNRILNLQTVGLAGLLTLQKLDVSYNNITYLSELSLPPFPHLEVADFRHNPITSIFPNTFEIMNSTKTLFLGSESTQLEISTNSFFGLVALTRLDILNVHVEFLERPMLKGMPNLKSLTATGTITRIMYDAFSEVAKLEKLILKDCAIKKISMDAFFGLTALVELDLSHNEIGFLPPGIFEQQVSLREVFLQHNSLKTLPPSIFAKIPAKLIRLEGNPWHCSCDMKYWDPSQTNKIKRYHVPPPNGTFCDPQFFKAAACYANYEPKFEAKYVYEKRVSPVCQAPSDFKGKSVFEVLKKGLHNVCTNSLQQNISILLTSSNPTETLEIMGTVRIPTEKEIEKKLLFPEKVRKPRPTSAAILEKVNMSTDPYFSSSSGNGMTSISSTTHHLIIPPTISIPMVLNSPSPPPLSPQEEEETNKRRKPNRKNGRNRPPPNIEEHDMEVEDNRINVLWSPQANGADVRPRTIYPISKKALQYMKVQQKRQQQQQRQQQG</sequence>
<proteinExistence type="predicted"/>
<dbReference type="Proteomes" id="UP000198287">
    <property type="component" value="Unassembled WGS sequence"/>
</dbReference>
<feature type="transmembrane region" description="Helical" evidence="4">
    <location>
        <begin position="55"/>
        <end position="76"/>
    </location>
</feature>
<keyword evidence="4" id="KW-1133">Transmembrane helix</keyword>
<dbReference type="OMA" id="NTFEIMN"/>
<evidence type="ECO:0000313" key="6">
    <source>
        <dbReference type="Proteomes" id="UP000198287"/>
    </source>
</evidence>
<keyword evidence="6" id="KW-1185">Reference proteome</keyword>
<evidence type="ECO:0000256" key="4">
    <source>
        <dbReference type="SAM" id="Phobius"/>
    </source>
</evidence>
<dbReference type="EMBL" id="LNIX01000001">
    <property type="protein sequence ID" value="OXA61648.1"/>
    <property type="molecule type" value="Genomic_DNA"/>
</dbReference>
<feature type="compositionally biased region" description="Basic residues" evidence="3">
    <location>
        <begin position="789"/>
        <end position="799"/>
    </location>
</feature>
<dbReference type="PANTHER" id="PTHR24366:SF96">
    <property type="entry name" value="LEUCINE RICH REPEAT CONTAINING 53"/>
    <property type="match status" value="1"/>
</dbReference>
<protein>
    <submittedName>
        <fullName evidence="5">Leucine-rich repeat-containing protein 15</fullName>
    </submittedName>
</protein>
<keyword evidence="1" id="KW-0433">Leucine-rich repeat</keyword>
<feature type="region of interest" description="Disordered" evidence="3">
    <location>
        <begin position="767"/>
        <end position="812"/>
    </location>
</feature>
<dbReference type="InterPro" id="IPR001611">
    <property type="entry name" value="Leu-rich_rpt"/>
</dbReference>
<gene>
    <name evidence="5" type="ORF">Fcan01_03822</name>
</gene>
<dbReference type="PROSITE" id="PS51450">
    <property type="entry name" value="LRR"/>
    <property type="match status" value="2"/>
</dbReference>
<dbReference type="Gene3D" id="3.80.10.10">
    <property type="entry name" value="Ribonuclease Inhibitor"/>
    <property type="match status" value="1"/>
</dbReference>
<dbReference type="STRING" id="158441.A0A226EWU6"/>
<accession>A0A226EWU6</accession>
<dbReference type="SUPFAM" id="SSF52058">
    <property type="entry name" value="L domain-like"/>
    <property type="match status" value="1"/>
</dbReference>
<dbReference type="InterPro" id="IPR003591">
    <property type="entry name" value="Leu-rich_rpt_typical-subtyp"/>
</dbReference>
<keyword evidence="4" id="KW-0812">Transmembrane</keyword>
<evidence type="ECO:0000256" key="1">
    <source>
        <dbReference type="ARBA" id="ARBA00022614"/>
    </source>
</evidence>
<evidence type="ECO:0000256" key="3">
    <source>
        <dbReference type="SAM" id="MobiDB-lite"/>
    </source>
</evidence>
<dbReference type="AlphaFoldDB" id="A0A226EWU6"/>
<dbReference type="SMART" id="SM00369">
    <property type="entry name" value="LRR_TYP"/>
    <property type="match status" value="7"/>
</dbReference>
<dbReference type="OrthoDB" id="2020019at2759"/>
<dbReference type="InterPro" id="IPR032675">
    <property type="entry name" value="LRR_dom_sf"/>
</dbReference>
<dbReference type="Pfam" id="PF13855">
    <property type="entry name" value="LRR_8"/>
    <property type="match status" value="2"/>
</dbReference>